<evidence type="ECO:0000313" key="1">
    <source>
        <dbReference type="EMBL" id="GBF56581.1"/>
    </source>
</evidence>
<proteinExistence type="predicted"/>
<accession>A0A2P2E683</accession>
<dbReference type="Proteomes" id="UP000245086">
    <property type="component" value="Unassembled WGS sequence"/>
</dbReference>
<comment type="caution">
    <text evidence="1">The sequence shown here is derived from an EMBL/GenBank/DDBJ whole genome shotgun (WGS) entry which is preliminary data.</text>
</comment>
<gene>
    <name evidence="1" type="ORF">PbB2_00238</name>
</gene>
<name>A0A2P2E683_9PROT</name>
<keyword evidence="2" id="KW-1185">Reference proteome</keyword>
<protein>
    <submittedName>
        <fullName evidence="1">Uncharacterized protein</fullName>
    </submittedName>
</protein>
<sequence length="92" mass="9801">MAGGPALSRVRLSICGEPKLDNELGRPNASAAIMISAKNRTGCNTRESYQPPAIRSTMIRQQDFAFAGMVGRTDHAFLFHALNQAGGAVIAQ</sequence>
<dbReference type="AlphaFoldDB" id="A0A2P2E683"/>
<organism evidence="1 2">
    <name type="scientific">Candidatus Phycosocius bacilliformis</name>
    <dbReference type="NCBI Taxonomy" id="1445552"/>
    <lineage>
        <taxon>Bacteria</taxon>
        <taxon>Pseudomonadati</taxon>
        <taxon>Pseudomonadota</taxon>
        <taxon>Alphaproteobacteria</taxon>
        <taxon>Caulobacterales</taxon>
        <taxon>Caulobacterales incertae sedis</taxon>
        <taxon>Candidatus Phycosocius</taxon>
    </lineage>
</organism>
<reference evidence="1 2" key="1">
    <citation type="journal article" date="2018" name="Genome Announc.">
        <title>Draft Genome Sequence of "Candidatus Phycosocius bacilliformis," an Alphaproteobacterial Ectosymbiont of the Hydrocarbon-Producing Green Alga Botryococcus braunii.</title>
        <authorList>
            <person name="Tanabe Y."/>
            <person name="Yamaguchi H."/>
            <person name="Watanabe M.M."/>
        </authorList>
    </citation>
    <scope>NUCLEOTIDE SEQUENCE [LARGE SCALE GENOMIC DNA]</scope>
    <source>
        <strain evidence="1 2">BOTRYCO-2</strain>
    </source>
</reference>
<evidence type="ECO:0000313" key="2">
    <source>
        <dbReference type="Proteomes" id="UP000245086"/>
    </source>
</evidence>
<dbReference type="EMBL" id="BFBR01000001">
    <property type="protein sequence ID" value="GBF56581.1"/>
    <property type="molecule type" value="Genomic_DNA"/>
</dbReference>